<dbReference type="NCBIfam" id="TIGR00254">
    <property type="entry name" value="GGDEF"/>
    <property type="match status" value="1"/>
</dbReference>
<dbReference type="GO" id="GO:0016020">
    <property type="term" value="C:membrane"/>
    <property type="evidence" value="ECO:0007669"/>
    <property type="project" value="InterPro"/>
</dbReference>
<feature type="domain" description="GGDEF" evidence="4">
    <location>
        <begin position="266"/>
        <end position="397"/>
    </location>
</feature>
<dbReference type="InterPro" id="IPR032244">
    <property type="entry name" value="LapD_MoxY_N"/>
</dbReference>
<evidence type="ECO:0000313" key="5">
    <source>
        <dbReference type="EMBL" id="VAX21035.1"/>
    </source>
</evidence>
<accession>A0A3B1CQ02</accession>
<dbReference type="CDD" id="cd01948">
    <property type="entry name" value="EAL"/>
    <property type="match status" value="1"/>
</dbReference>
<feature type="domain" description="HAMP" evidence="3">
    <location>
        <begin position="172"/>
        <end position="224"/>
    </location>
</feature>
<evidence type="ECO:0000256" key="1">
    <source>
        <dbReference type="SAM" id="Phobius"/>
    </source>
</evidence>
<dbReference type="InterPro" id="IPR000160">
    <property type="entry name" value="GGDEF_dom"/>
</dbReference>
<feature type="transmembrane region" description="Helical" evidence="1">
    <location>
        <begin position="6"/>
        <end position="27"/>
    </location>
</feature>
<dbReference type="EMBL" id="UOGE01000063">
    <property type="protein sequence ID" value="VAX21035.1"/>
    <property type="molecule type" value="Genomic_DNA"/>
</dbReference>
<organism evidence="5">
    <name type="scientific">hydrothermal vent metagenome</name>
    <dbReference type="NCBI Taxonomy" id="652676"/>
    <lineage>
        <taxon>unclassified sequences</taxon>
        <taxon>metagenomes</taxon>
        <taxon>ecological metagenomes</taxon>
    </lineage>
</organism>
<dbReference type="SMART" id="SM00052">
    <property type="entry name" value="EAL"/>
    <property type="match status" value="1"/>
</dbReference>
<reference evidence="5" key="1">
    <citation type="submission" date="2018-06" db="EMBL/GenBank/DDBJ databases">
        <authorList>
            <person name="Zhirakovskaya E."/>
        </authorList>
    </citation>
    <scope>NUCLEOTIDE SEQUENCE</scope>
</reference>
<keyword evidence="5" id="KW-0675">Receptor</keyword>
<dbReference type="GO" id="GO:0007165">
    <property type="term" value="P:signal transduction"/>
    <property type="evidence" value="ECO:0007669"/>
    <property type="project" value="InterPro"/>
</dbReference>
<dbReference type="Gene3D" id="6.20.270.20">
    <property type="entry name" value="LapD/MoxY periplasmic domain"/>
    <property type="match status" value="1"/>
</dbReference>
<sequence length="655" mass="73187">MTLSRQLIIIISILFLLVFLGTLGISVNNIRSYMVTQLQSHAQDTATSLGLSIKPHLAKNDIPMIDTMVNAIFDSGYYRQISVKRADGETLVNRELEVKIESVPGWFVSLIPLDTPKRESLVTMGWKQGAIVTVQSHPGYAYGEMWRNMVETGKWFFVTLVASLTLMVILMKIVLHPLRKVEKQALAISEGEFPILKKIPRTRELSQVVIAMNKMSGKVERMLTERADLAEKMRKDAFMDPVTNLGNRRSFDMQLEHMVNAKEEIAYGALFIIRITDFADYNDKHGYSSGDEVLQVVADMIGQKSEKFKNASVARIAGAEFAITVYDIPQEEAEELGKELGQGLGLFKFEGMERGVGHIGIGYYQLDLTLAQLLAEADMALRQAQTKGPNAWHLYTSKSLDKERTIGAQEWKRVIQNVLDSRGVSFLYQPVKTLDGADQLHYEALARIQGESGALIPAAVFMPMVERLDMTSAVDRLLVESVVERVSSGMSSGINSGMNISINLFSASINDPEFVDWLVSTLKPSRDVAARLVFEISEHGAIMDTDRFKEISKRLRQEGIKLAIDNFGASSATFGYLRGLKMEYIKIDGRYVLNIDKNNDNQFFVQAITDIAHGLDMPVYAKSVESDKALEALKKIKIDGAQGYFIGRPQEIEEA</sequence>
<evidence type="ECO:0000259" key="2">
    <source>
        <dbReference type="PROSITE" id="PS50883"/>
    </source>
</evidence>
<dbReference type="Pfam" id="PF00672">
    <property type="entry name" value="HAMP"/>
    <property type="match status" value="1"/>
</dbReference>
<protein>
    <submittedName>
        <fullName evidence="5">Membrane bound c-di-GMP receptor LapD</fullName>
    </submittedName>
</protein>
<dbReference type="InterPro" id="IPR029787">
    <property type="entry name" value="Nucleotide_cyclase"/>
</dbReference>
<dbReference type="Gene3D" id="3.20.20.450">
    <property type="entry name" value="EAL domain"/>
    <property type="match status" value="1"/>
</dbReference>
<gene>
    <name evidence="5" type="ORF">MNBD_NITROSPINAE02-482</name>
</gene>
<evidence type="ECO:0000259" key="4">
    <source>
        <dbReference type="PROSITE" id="PS50887"/>
    </source>
</evidence>
<feature type="transmembrane region" description="Helical" evidence="1">
    <location>
        <begin position="155"/>
        <end position="175"/>
    </location>
</feature>
<dbReference type="InterPro" id="IPR001633">
    <property type="entry name" value="EAL_dom"/>
</dbReference>
<dbReference type="GO" id="GO:0071111">
    <property type="term" value="F:cyclic-guanylate-specific phosphodiesterase activity"/>
    <property type="evidence" value="ECO:0007669"/>
    <property type="project" value="InterPro"/>
</dbReference>
<dbReference type="CDD" id="cd01949">
    <property type="entry name" value="GGDEF"/>
    <property type="match status" value="1"/>
</dbReference>
<dbReference type="PROSITE" id="PS50885">
    <property type="entry name" value="HAMP"/>
    <property type="match status" value="1"/>
</dbReference>
<dbReference type="SUPFAM" id="SSF55073">
    <property type="entry name" value="Nucleotide cyclase"/>
    <property type="match status" value="1"/>
</dbReference>
<dbReference type="InterPro" id="IPR042461">
    <property type="entry name" value="LapD_MoxY_peri_C"/>
</dbReference>
<dbReference type="AlphaFoldDB" id="A0A3B1CQ02"/>
<dbReference type="InterPro" id="IPR035919">
    <property type="entry name" value="EAL_sf"/>
</dbReference>
<dbReference type="InterPro" id="IPR050706">
    <property type="entry name" value="Cyclic-di-GMP_PDE-like"/>
</dbReference>
<dbReference type="Gene3D" id="6.10.340.10">
    <property type="match status" value="1"/>
</dbReference>
<dbReference type="InterPro" id="IPR043128">
    <property type="entry name" value="Rev_trsase/Diguanyl_cyclase"/>
</dbReference>
<feature type="domain" description="EAL" evidence="2">
    <location>
        <begin position="408"/>
        <end position="655"/>
    </location>
</feature>
<dbReference type="SUPFAM" id="SSF141868">
    <property type="entry name" value="EAL domain-like"/>
    <property type="match status" value="1"/>
</dbReference>
<name>A0A3B1CQ02_9ZZZZ</name>
<keyword evidence="1" id="KW-0812">Transmembrane</keyword>
<dbReference type="PANTHER" id="PTHR33121">
    <property type="entry name" value="CYCLIC DI-GMP PHOSPHODIESTERASE PDEF"/>
    <property type="match status" value="1"/>
</dbReference>
<dbReference type="Gene3D" id="3.30.110.200">
    <property type="match status" value="1"/>
</dbReference>
<dbReference type="Pfam" id="PF16448">
    <property type="entry name" value="LapD_MoxY_N"/>
    <property type="match status" value="1"/>
</dbReference>
<dbReference type="Pfam" id="PF00563">
    <property type="entry name" value="EAL"/>
    <property type="match status" value="1"/>
</dbReference>
<proteinExistence type="predicted"/>
<dbReference type="InterPro" id="IPR003660">
    <property type="entry name" value="HAMP_dom"/>
</dbReference>
<dbReference type="SMART" id="SM00267">
    <property type="entry name" value="GGDEF"/>
    <property type="match status" value="1"/>
</dbReference>
<keyword evidence="1" id="KW-0472">Membrane</keyword>
<evidence type="ECO:0000259" key="3">
    <source>
        <dbReference type="PROSITE" id="PS50885"/>
    </source>
</evidence>
<dbReference type="Pfam" id="PF00990">
    <property type="entry name" value="GGDEF"/>
    <property type="match status" value="1"/>
</dbReference>
<dbReference type="PROSITE" id="PS50883">
    <property type="entry name" value="EAL"/>
    <property type="match status" value="1"/>
</dbReference>
<dbReference type="PROSITE" id="PS50887">
    <property type="entry name" value="GGDEF"/>
    <property type="match status" value="1"/>
</dbReference>
<dbReference type="Gene3D" id="3.30.70.270">
    <property type="match status" value="1"/>
</dbReference>
<dbReference type="PANTHER" id="PTHR33121:SF79">
    <property type="entry name" value="CYCLIC DI-GMP PHOSPHODIESTERASE PDED-RELATED"/>
    <property type="match status" value="1"/>
</dbReference>
<keyword evidence="1" id="KW-1133">Transmembrane helix</keyword>